<proteinExistence type="predicted"/>
<name>A0ACC6QMJ3_9ACTN</name>
<sequence length="266" mass="27783">MPIDLDDDAVLLVLAAAQVVRLKWLRPFRDSGMTPETGPWQGRELLALCRSTSLLDRIGVAGTDHGPLTVLKVLGDTGVDVHLLLGAPDMAPGDVLQAGIGTLTGTYRIVPGDRLPFGGPGPGLTVGTVGSRTPDPTLAVLTSPFRLSADHDLLHRPALFGLSTAMDGSHGHFPRMSAAPLAVASARQSATAVFDAEGFEAASVTAIGAMAAGLGPPPRHTTKYIEAEFDRPFGFLAVHRTSRLVLSAGWVAEPTPCPEFDSEPAS</sequence>
<accession>A0ACC6QMJ3</accession>
<evidence type="ECO:0000313" key="1">
    <source>
        <dbReference type="EMBL" id="MEJ8659511.1"/>
    </source>
</evidence>
<gene>
    <name evidence="1" type="ORF">WKI58_23805</name>
</gene>
<reference evidence="1" key="1">
    <citation type="submission" date="2024-03" db="EMBL/GenBank/DDBJ databases">
        <title>Novel Streptomyces species of biotechnological and ecological value are a feature of Machair soil.</title>
        <authorList>
            <person name="Prole J.R."/>
            <person name="Goodfellow M."/>
            <person name="Allenby N."/>
            <person name="Ward A.C."/>
        </authorList>
    </citation>
    <scope>NUCLEOTIDE SEQUENCE</scope>
    <source>
        <strain evidence="1">MS1.AVA.4</strain>
    </source>
</reference>
<comment type="caution">
    <text evidence="1">The sequence shown here is derived from an EMBL/GenBank/DDBJ whole genome shotgun (WGS) entry which is preliminary data.</text>
</comment>
<organism evidence="1 2">
    <name type="scientific">Streptomyces pratisoli</name>
    <dbReference type="NCBI Taxonomy" id="3139917"/>
    <lineage>
        <taxon>Bacteria</taxon>
        <taxon>Bacillati</taxon>
        <taxon>Actinomycetota</taxon>
        <taxon>Actinomycetes</taxon>
        <taxon>Kitasatosporales</taxon>
        <taxon>Streptomycetaceae</taxon>
        <taxon>Streptomyces</taxon>
    </lineage>
</organism>
<dbReference type="EMBL" id="JBBKAI010000002">
    <property type="protein sequence ID" value="MEJ8659511.1"/>
    <property type="molecule type" value="Genomic_DNA"/>
</dbReference>
<protein>
    <submittedName>
        <fullName evidence="1">Serpin family protein</fullName>
    </submittedName>
</protein>
<evidence type="ECO:0000313" key="2">
    <source>
        <dbReference type="Proteomes" id="UP001375539"/>
    </source>
</evidence>
<dbReference type="Proteomes" id="UP001375539">
    <property type="component" value="Unassembled WGS sequence"/>
</dbReference>
<keyword evidence="2" id="KW-1185">Reference proteome</keyword>